<dbReference type="OrthoDB" id="1223654at2"/>
<keyword evidence="3" id="KW-1185">Reference proteome</keyword>
<sequence>MFKSLVISILFLLISTFTFAQTFSISGVIRDQKETLPGAAVYISGYKIATQTDLNGKFSLPNLKPGNYDILVQMVGYLPFSRNTIISDKSVTVNFLLKENTVMLNEVVIRVDPNRQKYINQFKEYFIGKSPNSKLCKILNPQVLRVDYDITNSTLTVKTDEFLIIENKALGYRIKYMLDYFEFNSRTNIIYYSGKPFFEELKASPSKKKKLIEMRETAYYGSPQHFFKSLYKGTTAEEGFIIHKMEKVINPNRLSESVIDQNIAFLKTPPAKTGIRINAAKVDTSQLLFWRKQKEMPKFINKFNRNKILVDTLLHYYNQDLKYLNYTDALCVIYTKERETPEYDKSGSWINRPIEISNYQVSLARLTQGAFRFYENGGILDSRTLLYEGIWAYEKVADMVPMDYIPLAKR</sequence>
<evidence type="ECO:0000313" key="3">
    <source>
        <dbReference type="Proteomes" id="UP000310477"/>
    </source>
</evidence>
<keyword evidence="2" id="KW-0645">Protease</keyword>
<proteinExistence type="predicted"/>
<dbReference type="GO" id="GO:0004180">
    <property type="term" value="F:carboxypeptidase activity"/>
    <property type="evidence" value="ECO:0007669"/>
    <property type="project" value="UniProtKB-KW"/>
</dbReference>
<feature type="signal peptide" evidence="1">
    <location>
        <begin position="1"/>
        <end position="20"/>
    </location>
</feature>
<reference evidence="2 3" key="1">
    <citation type="submission" date="2019-04" db="EMBL/GenBank/DDBJ databases">
        <title>Pedobacter sp. AR-2-6 sp. nov., isolated from Arctic soil.</title>
        <authorList>
            <person name="Dahal R.H."/>
            <person name="Kim D.-U."/>
        </authorList>
    </citation>
    <scope>NUCLEOTIDE SEQUENCE [LARGE SCALE GENOMIC DNA]</scope>
    <source>
        <strain evidence="2 3">AR-2-6</strain>
    </source>
</reference>
<dbReference type="SUPFAM" id="SSF49464">
    <property type="entry name" value="Carboxypeptidase regulatory domain-like"/>
    <property type="match status" value="1"/>
</dbReference>
<accession>A0A4U1C2J7</accession>
<dbReference type="Proteomes" id="UP000310477">
    <property type="component" value="Unassembled WGS sequence"/>
</dbReference>
<dbReference type="Gene3D" id="2.60.40.1120">
    <property type="entry name" value="Carboxypeptidase-like, regulatory domain"/>
    <property type="match status" value="1"/>
</dbReference>
<feature type="chain" id="PRO_5020541023" evidence="1">
    <location>
        <begin position="21"/>
        <end position="410"/>
    </location>
</feature>
<keyword evidence="2" id="KW-0378">Hydrolase</keyword>
<evidence type="ECO:0000313" key="2">
    <source>
        <dbReference type="EMBL" id="TKB97377.1"/>
    </source>
</evidence>
<keyword evidence="1" id="KW-0732">Signal</keyword>
<dbReference type="Pfam" id="PF13715">
    <property type="entry name" value="CarbopepD_reg_2"/>
    <property type="match status" value="1"/>
</dbReference>
<dbReference type="RefSeq" id="WP_136878215.1">
    <property type="nucleotide sequence ID" value="NZ_SWBO01000012.1"/>
</dbReference>
<dbReference type="EMBL" id="SWBO01000012">
    <property type="protein sequence ID" value="TKB97377.1"/>
    <property type="molecule type" value="Genomic_DNA"/>
</dbReference>
<protein>
    <submittedName>
        <fullName evidence="2">Carboxypeptidase-like regulatory domain-containing protein</fullName>
    </submittedName>
</protein>
<gene>
    <name evidence="2" type="ORF">FA045_16625</name>
</gene>
<dbReference type="InterPro" id="IPR008969">
    <property type="entry name" value="CarboxyPept-like_regulatory"/>
</dbReference>
<comment type="caution">
    <text evidence="2">The sequence shown here is derived from an EMBL/GenBank/DDBJ whole genome shotgun (WGS) entry which is preliminary data.</text>
</comment>
<dbReference type="AlphaFoldDB" id="A0A4U1C2J7"/>
<name>A0A4U1C2J7_9SPHI</name>
<evidence type="ECO:0000256" key="1">
    <source>
        <dbReference type="SAM" id="SignalP"/>
    </source>
</evidence>
<organism evidence="2 3">
    <name type="scientific">Pedobacter cryotolerans</name>
    <dbReference type="NCBI Taxonomy" id="2571270"/>
    <lineage>
        <taxon>Bacteria</taxon>
        <taxon>Pseudomonadati</taxon>
        <taxon>Bacteroidota</taxon>
        <taxon>Sphingobacteriia</taxon>
        <taxon>Sphingobacteriales</taxon>
        <taxon>Sphingobacteriaceae</taxon>
        <taxon>Pedobacter</taxon>
    </lineage>
</organism>
<keyword evidence="2" id="KW-0121">Carboxypeptidase</keyword>